<proteinExistence type="predicted"/>
<comment type="caution">
    <text evidence="2">The sequence shown here is derived from an EMBL/GenBank/DDBJ whole genome shotgun (WGS) entry which is preliminary data.</text>
</comment>
<accession>A0ABU1JHZ2</accession>
<reference evidence="2 3" key="1">
    <citation type="submission" date="2023-07" db="EMBL/GenBank/DDBJ databases">
        <title>Sequencing the genomes of 1000 actinobacteria strains.</title>
        <authorList>
            <person name="Klenk H.-P."/>
        </authorList>
    </citation>
    <scope>NUCLEOTIDE SEQUENCE [LARGE SCALE GENOMIC DNA]</scope>
    <source>
        <strain evidence="2 3">DSM 14555</strain>
    </source>
</reference>
<dbReference type="RefSeq" id="WP_309800519.1">
    <property type="nucleotide sequence ID" value="NZ_BAAAHY010000006.1"/>
</dbReference>
<evidence type="ECO:0000259" key="1">
    <source>
        <dbReference type="PROSITE" id="PS50164"/>
    </source>
</evidence>
<protein>
    <submittedName>
        <fullName evidence="2">DUF2075 family protein</fullName>
    </submittedName>
</protein>
<evidence type="ECO:0000313" key="3">
    <source>
        <dbReference type="Proteomes" id="UP001185069"/>
    </source>
</evidence>
<gene>
    <name evidence="2" type="ORF">JOE69_003249</name>
</gene>
<dbReference type="InterPro" id="IPR000305">
    <property type="entry name" value="GIY-YIG_endonuc"/>
</dbReference>
<dbReference type="Proteomes" id="UP001185069">
    <property type="component" value="Unassembled WGS sequence"/>
</dbReference>
<dbReference type="CDD" id="cd10439">
    <property type="entry name" value="GIY-YIG_COG3410"/>
    <property type="match status" value="1"/>
</dbReference>
<dbReference type="Gene3D" id="3.40.50.300">
    <property type="entry name" value="P-loop containing nucleotide triphosphate hydrolases"/>
    <property type="match status" value="1"/>
</dbReference>
<keyword evidence="3" id="KW-1185">Reference proteome</keyword>
<dbReference type="EMBL" id="JAVDQF010000001">
    <property type="protein sequence ID" value="MDR6271011.1"/>
    <property type="molecule type" value="Genomic_DNA"/>
</dbReference>
<dbReference type="Pfam" id="PF09848">
    <property type="entry name" value="SLFN-g3_helicase"/>
    <property type="match status" value="1"/>
</dbReference>
<dbReference type="SUPFAM" id="SSF52540">
    <property type="entry name" value="P-loop containing nucleoside triphosphate hydrolases"/>
    <property type="match status" value="1"/>
</dbReference>
<dbReference type="InterPro" id="IPR018647">
    <property type="entry name" value="SLFN_3-like_DNA/RNA_helicase"/>
</dbReference>
<feature type="domain" description="GIY-YIG" evidence="1">
    <location>
        <begin position="28"/>
        <end position="100"/>
    </location>
</feature>
<dbReference type="InterPro" id="IPR027417">
    <property type="entry name" value="P-loop_NTPase"/>
</dbReference>
<dbReference type="PROSITE" id="PS50164">
    <property type="entry name" value="GIY_YIG"/>
    <property type="match status" value="1"/>
</dbReference>
<sequence>MTNFRIDKRSFLPEAVRTWVDADPRHENWPVVYTLNNRKEVYVGESLKAVKRMRQHRASPNKKNFHEINLIIGDSFNKSACLDLESFLIKLFAGDKKYQVLNRNEGIIDADYFNRAAYQDTFHEIFEELRRAGMFTRKIPEIENSELYKLSPFKALNPEQASTVTEILEALFQDIELDQNSTSVVQGDPGTGKTIVAIYLMKLLRDIAATVPGPELDSDSFFADFFLEGHSELLQGFHIGLVVPQQSLRKSIQRVFDKTPGLAKSMVLTPFNVGESKEEFDLLIVDETHRLNQRANQSSGAQNKKFIEINQNLFGNDDSNWTQLDWIKKKSKHQILLLDTEQTVRPADLPRKTTTELVYEARSAHRHHRLQSQMRLQTGGDYIRYIHEILGGSQVGRLDFPEYELRMFDDFGQMQEAIRDKDAVYGLSRLIAGYAWPWASKREPTAFDIELDGRRLRWNSQIVDWISSPGSLEEVGSIHTVQGYDLNYAGVIIGNDLRYDPIRHRTYFDRASYFDVKGKENNRLRAKPYSDDELLKYIVNVYRVLMTRGMKGSYLYVCDPDLREYLRQFV</sequence>
<evidence type="ECO:0000313" key="2">
    <source>
        <dbReference type="EMBL" id="MDR6271011.1"/>
    </source>
</evidence>
<name>A0ABU1JHZ2_9MICC</name>
<organism evidence="2 3">
    <name type="scientific">Arthrobacter russicus</name>
    <dbReference type="NCBI Taxonomy" id="172040"/>
    <lineage>
        <taxon>Bacteria</taxon>
        <taxon>Bacillati</taxon>
        <taxon>Actinomycetota</taxon>
        <taxon>Actinomycetes</taxon>
        <taxon>Micrococcales</taxon>
        <taxon>Micrococcaceae</taxon>
        <taxon>Arthrobacter</taxon>
    </lineage>
</organism>